<dbReference type="PANTHER" id="PTHR11691:SF62">
    <property type="entry name" value="INTERFERON PHI 2-RELATED"/>
    <property type="match status" value="1"/>
</dbReference>
<dbReference type="GO" id="GO:0005615">
    <property type="term" value="C:extracellular space"/>
    <property type="evidence" value="ECO:0007669"/>
    <property type="project" value="UniProtKB-KW"/>
</dbReference>
<dbReference type="InterPro" id="IPR009079">
    <property type="entry name" value="4_helix_cytokine-like_core"/>
</dbReference>
<dbReference type="InterPro" id="IPR000471">
    <property type="entry name" value="Interferon_alpha/beta/delta"/>
</dbReference>
<evidence type="ECO:0000256" key="6">
    <source>
        <dbReference type="RuleBase" id="RU000436"/>
    </source>
</evidence>
<keyword evidence="2 6" id="KW-0202">Cytokine</keyword>
<protein>
    <submittedName>
        <fullName evidence="9">Interferon alpha-11-like</fullName>
    </submittedName>
</protein>
<reference evidence="9" key="1">
    <citation type="submission" date="2025-08" db="UniProtKB">
        <authorList>
            <consortium name="RefSeq"/>
        </authorList>
    </citation>
    <scope>IDENTIFICATION</scope>
</reference>
<keyword evidence="5" id="KW-1015">Disulfide bond</keyword>
<dbReference type="PANTHER" id="PTHR11691">
    <property type="entry name" value="TYPE I INTERFERON"/>
    <property type="match status" value="1"/>
</dbReference>
<proteinExistence type="inferred from homology"/>
<dbReference type="SUPFAM" id="SSF47266">
    <property type="entry name" value="4-helical cytokines"/>
    <property type="match status" value="1"/>
</dbReference>
<evidence type="ECO:0000256" key="3">
    <source>
        <dbReference type="ARBA" id="ARBA00022525"/>
    </source>
</evidence>
<dbReference type="InParanoid" id="A0A6J2X0D2"/>
<dbReference type="SMART" id="SM00076">
    <property type="entry name" value="IFabd"/>
    <property type="match status" value="1"/>
</dbReference>
<keyword evidence="8" id="KW-1185">Reference proteome</keyword>
<organism evidence="8 9">
    <name type="scientific">Chanos chanos</name>
    <name type="common">Milkfish</name>
    <name type="synonym">Mugil chanos</name>
    <dbReference type="NCBI Taxonomy" id="29144"/>
    <lineage>
        <taxon>Eukaryota</taxon>
        <taxon>Metazoa</taxon>
        <taxon>Chordata</taxon>
        <taxon>Craniata</taxon>
        <taxon>Vertebrata</taxon>
        <taxon>Euteleostomi</taxon>
        <taxon>Actinopterygii</taxon>
        <taxon>Neopterygii</taxon>
        <taxon>Teleostei</taxon>
        <taxon>Ostariophysi</taxon>
        <taxon>Gonorynchiformes</taxon>
        <taxon>Chanidae</taxon>
        <taxon>Chanos</taxon>
    </lineage>
</organism>
<dbReference type="GeneID" id="115829818"/>
<evidence type="ECO:0000256" key="4">
    <source>
        <dbReference type="ARBA" id="ARBA00023118"/>
    </source>
</evidence>
<dbReference type="RefSeq" id="XP_030649841.1">
    <property type="nucleotide sequence ID" value="XM_030793981.1"/>
</dbReference>
<dbReference type="PRINTS" id="PR00266">
    <property type="entry name" value="INTERFERONAB"/>
</dbReference>
<comment type="subcellular location">
    <subcellularLocation>
        <location evidence="1">Secreted</location>
    </subcellularLocation>
</comment>
<name>A0A6J2X0D2_CHACN</name>
<dbReference type="Pfam" id="PF00143">
    <property type="entry name" value="Interferon"/>
    <property type="match status" value="1"/>
</dbReference>
<keyword evidence="7" id="KW-0732">Signal</keyword>
<evidence type="ECO:0000313" key="9">
    <source>
        <dbReference type="RefSeq" id="XP_030649841.1"/>
    </source>
</evidence>
<accession>A0A6J2X0D2</accession>
<feature type="chain" id="PRO_5026712246" evidence="7">
    <location>
        <begin position="21"/>
        <end position="187"/>
    </location>
</feature>
<feature type="signal peptide" evidence="7">
    <location>
        <begin position="1"/>
        <end position="20"/>
    </location>
</feature>
<dbReference type="GO" id="GO:0051607">
    <property type="term" value="P:defense response to virus"/>
    <property type="evidence" value="ECO:0007669"/>
    <property type="project" value="UniProtKB-KW"/>
</dbReference>
<dbReference type="AlphaFoldDB" id="A0A6J2X0D2"/>
<evidence type="ECO:0000256" key="1">
    <source>
        <dbReference type="ARBA" id="ARBA00004613"/>
    </source>
</evidence>
<evidence type="ECO:0000256" key="5">
    <source>
        <dbReference type="ARBA" id="ARBA00023157"/>
    </source>
</evidence>
<dbReference type="GO" id="GO:0005125">
    <property type="term" value="F:cytokine activity"/>
    <property type="evidence" value="ECO:0007669"/>
    <property type="project" value="UniProtKB-KW"/>
</dbReference>
<evidence type="ECO:0000256" key="7">
    <source>
        <dbReference type="SAM" id="SignalP"/>
    </source>
</evidence>
<keyword evidence="4 6" id="KW-0051">Antiviral defense</keyword>
<dbReference type="GO" id="GO:0005126">
    <property type="term" value="F:cytokine receptor binding"/>
    <property type="evidence" value="ECO:0007669"/>
    <property type="project" value="InterPro"/>
</dbReference>
<dbReference type="Proteomes" id="UP000504632">
    <property type="component" value="Chromosome 16"/>
</dbReference>
<keyword evidence="3" id="KW-0964">Secreted</keyword>
<gene>
    <name evidence="9" type="primary">LOC115829818</name>
</gene>
<evidence type="ECO:0000256" key="2">
    <source>
        <dbReference type="ARBA" id="ARBA00022514"/>
    </source>
</evidence>
<dbReference type="OrthoDB" id="8922121at2759"/>
<dbReference type="Gene3D" id="1.20.1250.10">
    <property type="match status" value="1"/>
</dbReference>
<sequence>MALHHITCVVVIVFLGSVWSMPTPHACQLQRNLIETTHRLLETMGGHFPLQCVEENVKISFPATVIESNKQQGTGAAKAVYEVLKSIDALFDNDSIPDQWDATKLDDFQNIVYRQIEESKCIMSKTEESNDDFPARKAAVRIFFDKLSAVLKEKVYSFCAWEIVRKELQYALRSILDDKSNLLWSKN</sequence>
<comment type="similarity">
    <text evidence="6">Belongs to the alpha/beta interferon family.</text>
</comment>
<evidence type="ECO:0000313" key="8">
    <source>
        <dbReference type="Proteomes" id="UP000504632"/>
    </source>
</evidence>